<reference evidence="3" key="2">
    <citation type="journal article" date="2012" name="PLoS ONE">
        <title>A Deeply Branching Thermophilic Bacterium with an Ancient Acetyl-CoA Pathway Dominates a Subsurface Ecosystem.</title>
        <authorList>
            <person name="Takami H."/>
            <person name="Noguchi H."/>
            <person name="Takaki Y."/>
            <person name="Uchiyama I."/>
            <person name="Toyoda A."/>
            <person name="Nishi S."/>
            <person name="Chee G.-J."/>
            <person name="Arai W."/>
            <person name="Nunoura T."/>
            <person name="Itoh T."/>
            <person name="Hattori M."/>
            <person name="Takai K."/>
        </authorList>
    </citation>
    <scope>NUCLEOTIDE SEQUENCE</scope>
</reference>
<dbReference type="AlphaFoldDB" id="H5SEN1"/>
<sequence>MARWQARRTENAPGEFFVDTSCIDCDHCRQIAPSVFRAHRGQAIVYHQLESPQERLRAQMALVTCPTASIGTLRKQDLRAAIAAFPERISENVYFCGFASERSFGASSYLILRPQGNVLVDSPRFTRPLVRRLEAMGGVALMFLTHRDDVADHEKFHRHFGCRRILHRADLTRATRDVEIVLAGRDPVLLEDDLLAIPTPGHTPGHQVLLYRERYLFSGDHVWGNERGELVASRRVCWYSWEEQVRSLERLLDVRFEWVLPGHGRRLHAPAPSMHAVLRECLARLAPGR</sequence>
<dbReference type="SUPFAM" id="SSF56281">
    <property type="entry name" value="Metallo-hydrolase/oxidoreductase"/>
    <property type="match status" value="1"/>
</dbReference>
<dbReference type="PANTHER" id="PTHR42773:SF1">
    <property type="entry name" value="METALLO-BETA-LACTAMASE FAMILY PROTEIN"/>
    <property type="match status" value="1"/>
</dbReference>
<dbReference type="EMBL" id="AP011695">
    <property type="protein sequence ID" value="BAL54617.1"/>
    <property type="molecule type" value="Genomic_DNA"/>
</dbReference>
<dbReference type="InterPro" id="IPR036866">
    <property type="entry name" value="RibonucZ/Hydroxyglut_hydro"/>
</dbReference>
<evidence type="ECO:0000313" key="2">
    <source>
        <dbReference type="EMBL" id="BAL53888.1"/>
    </source>
</evidence>
<evidence type="ECO:0000259" key="1">
    <source>
        <dbReference type="SMART" id="SM00849"/>
    </source>
</evidence>
<dbReference type="Gene3D" id="3.30.70.20">
    <property type="match status" value="1"/>
</dbReference>
<dbReference type="Pfam" id="PF14597">
    <property type="entry name" value="Lactamase_B_5"/>
    <property type="match status" value="1"/>
</dbReference>
<dbReference type="CDD" id="cd07727">
    <property type="entry name" value="YmaE-like_MBL-fold"/>
    <property type="match status" value="1"/>
</dbReference>
<dbReference type="Gene3D" id="3.60.15.10">
    <property type="entry name" value="Ribonuclease Z/Hydroxyacylglutathione hydrolase-like"/>
    <property type="match status" value="1"/>
</dbReference>
<proteinExistence type="predicted"/>
<name>H5SEN1_9BACT</name>
<protein>
    <submittedName>
        <fullName evidence="3">Beta-lactamase domain protein</fullName>
    </submittedName>
</protein>
<dbReference type="SMART" id="SM00849">
    <property type="entry name" value="Lactamase_B"/>
    <property type="match status" value="1"/>
</dbReference>
<dbReference type="EMBL" id="AP011670">
    <property type="protein sequence ID" value="BAL53888.1"/>
    <property type="molecule type" value="Genomic_DNA"/>
</dbReference>
<feature type="domain" description="Metallo-beta-lactamase" evidence="1">
    <location>
        <begin position="105"/>
        <end position="263"/>
    </location>
</feature>
<evidence type="ECO:0000313" key="3">
    <source>
        <dbReference type="EMBL" id="BAL54617.1"/>
    </source>
</evidence>
<organism evidence="3">
    <name type="scientific">uncultured Acidobacteriota bacterium</name>
    <dbReference type="NCBI Taxonomy" id="171953"/>
    <lineage>
        <taxon>Bacteria</taxon>
        <taxon>Pseudomonadati</taxon>
        <taxon>Acidobacteriota</taxon>
        <taxon>environmental samples</taxon>
    </lineage>
</organism>
<accession>H5SEN1</accession>
<dbReference type="InterPro" id="IPR001279">
    <property type="entry name" value="Metallo-B-lactamas"/>
</dbReference>
<gene>
    <name evidence="2" type="ORF">HGMM_F10H10C23</name>
    <name evidence="3" type="ORF">HGMM_F17D01C04</name>
</gene>
<dbReference type="Pfam" id="PF13370">
    <property type="entry name" value="Fer4_13"/>
    <property type="match status" value="1"/>
</dbReference>
<dbReference type="PANTHER" id="PTHR42773">
    <property type="entry name" value="METALLO-BETA-LACTAMASE-RELATED"/>
    <property type="match status" value="1"/>
</dbReference>
<reference evidence="3" key="1">
    <citation type="journal article" date="2005" name="Environ. Microbiol.">
        <title>Genetic and functional properties of uncultivated thermophilic crenarchaeotes from a subsurface gold mine as revealed by analysis of genome fragments.</title>
        <authorList>
            <person name="Nunoura T."/>
            <person name="Hirayama H."/>
            <person name="Takami H."/>
            <person name="Oida H."/>
            <person name="Nishi S."/>
            <person name="Shimamura S."/>
            <person name="Suzuki Y."/>
            <person name="Inagaki F."/>
            <person name="Takai K."/>
            <person name="Nealson K.H."/>
            <person name="Horikoshi K."/>
        </authorList>
    </citation>
    <scope>NUCLEOTIDE SEQUENCE</scope>
</reference>